<dbReference type="SUPFAM" id="SSF53795">
    <property type="entry name" value="PEP carboxykinase-like"/>
    <property type="match status" value="1"/>
</dbReference>
<accession>A0A4R3M1I8</accession>
<dbReference type="OrthoDB" id="9804721at2"/>
<evidence type="ECO:0000313" key="2">
    <source>
        <dbReference type="EMBL" id="TCT05017.1"/>
    </source>
</evidence>
<feature type="compositionally biased region" description="Basic and acidic residues" evidence="1">
    <location>
        <begin position="18"/>
        <end position="28"/>
    </location>
</feature>
<organism evidence="2 3">
    <name type="scientific">Aquabacter spiritensis</name>
    <dbReference type="NCBI Taxonomy" id="933073"/>
    <lineage>
        <taxon>Bacteria</taxon>
        <taxon>Pseudomonadati</taxon>
        <taxon>Pseudomonadota</taxon>
        <taxon>Alphaproteobacteria</taxon>
        <taxon>Hyphomicrobiales</taxon>
        <taxon>Xanthobacteraceae</taxon>
        <taxon>Aquabacter</taxon>
    </lineage>
</organism>
<evidence type="ECO:0008006" key="4">
    <source>
        <dbReference type="Google" id="ProtNLM"/>
    </source>
</evidence>
<feature type="region of interest" description="Disordered" evidence="1">
    <location>
        <begin position="1"/>
        <end position="28"/>
    </location>
</feature>
<protein>
    <recommendedName>
        <fullName evidence="4">Hpr(Ser) kinase/phosphatase</fullName>
    </recommendedName>
</protein>
<dbReference type="Proteomes" id="UP000294664">
    <property type="component" value="Unassembled WGS sequence"/>
</dbReference>
<name>A0A4R3M1I8_9HYPH</name>
<evidence type="ECO:0000313" key="3">
    <source>
        <dbReference type="Proteomes" id="UP000294664"/>
    </source>
</evidence>
<comment type="caution">
    <text evidence="2">The sequence shown here is derived from an EMBL/GenBank/DDBJ whole genome shotgun (WGS) entry which is preliminary data.</text>
</comment>
<evidence type="ECO:0000256" key="1">
    <source>
        <dbReference type="SAM" id="MobiDB-lite"/>
    </source>
</evidence>
<gene>
    <name evidence="2" type="ORF">EDC64_10548</name>
</gene>
<sequence>MPQNDRVSTGPDAPGNGRGRDLSRDDRSPWDRRRALPLAWAEPSWILDGLLGCGAQLGAFGLCTLPFATLRIRDRTVLLVADSHGGKSTLALQGLLRGHGVLDDNMTWFDRRDRALFIGRPIMLRRDGWRQFRAGARDPNLGPDLVPDLDLRVFSYFDGGVLVRAPRAAPLLSPHPIDVIAFPWRHPIDARAQPFGRTDGRTRADDLYRARMRRPPDARQAALLDAIFARAAQVVDLVYDEAGAGMAALAAVVDAETAGRP</sequence>
<dbReference type="AlphaFoldDB" id="A0A4R3M1I8"/>
<keyword evidence="3" id="KW-1185">Reference proteome</keyword>
<reference evidence="2 3" key="1">
    <citation type="submission" date="2019-03" db="EMBL/GenBank/DDBJ databases">
        <title>Genomic Encyclopedia of Type Strains, Phase IV (KMG-IV): sequencing the most valuable type-strain genomes for metagenomic binning, comparative biology and taxonomic classification.</title>
        <authorList>
            <person name="Goeker M."/>
        </authorList>
    </citation>
    <scope>NUCLEOTIDE SEQUENCE [LARGE SCALE GENOMIC DNA]</scope>
    <source>
        <strain evidence="2 3">DSM 9035</strain>
    </source>
</reference>
<dbReference type="Gene3D" id="3.40.50.300">
    <property type="entry name" value="P-loop containing nucleotide triphosphate hydrolases"/>
    <property type="match status" value="1"/>
</dbReference>
<dbReference type="EMBL" id="SMAI01000005">
    <property type="protein sequence ID" value="TCT05017.1"/>
    <property type="molecule type" value="Genomic_DNA"/>
</dbReference>
<proteinExistence type="predicted"/>
<dbReference type="InterPro" id="IPR027417">
    <property type="entry name" value="P-loop_NTPase"/>
</dbReference>
<dbReference type="RefSeq" id="WP_132031106.1">
    <property type="nucleotide sequence ID" value="NZ_SMAI01000005.1"/>
</dbReference>